<dbReference type="InterPro" id="IPR001173">
    <property type="entry name" value="Glyco_trans_2-like"/>
</dbReference>
<dbReference type="SUPFAM" id="SSF53448">
    <property type="entry name" value="Nucleotide-diphospho-sugar transferases"/>
    <property type="match status" value="1"/>
</dbReference>
<dbReference type="AlphaFoldDB" id="A0A7C4FEG9"/>
<accession>A0A7C4FEG9</accession>
<evidence type="ECO:0000313" key="2">
    <source>
        <dbReference type="EMBL" id="HGI43529.1"/>
    </source>
</evidence>
<name>A0A7C4FEG9_THEPE</name>
<dbReference type="PANTHER" id="PTHR43630">
    <property type="entry name" value="POLY-BETA-1,6-N-ACETYL-D-GLUCOSAMINE SYNTHASE"/>
    <property type="match status" value="1"/>
</dbReference>
<keyword evidence="2" id="KW-0808">Transferase</keyword>
<comment type="caution">
    <text evidence="2">The sequence shown here is derived from an EMBL/GenBank/DDBJ whole genome shotgun (WGS) entry which is preliminary data.</text>
</comment>
<evidence type="ECO:0000259" key="1">
    <source>
        <dbReference type="Pfam" id="PF00535"/>
    </source>
</evidence>
<feature type="domain" description="Glycosyltransferase 2-like" evidence="1">
    <location>
        <begin position="8"/>
        <end position="131"/>
    </location>
</feature>
<gene>
    <name evidence="2" type="ORF">ENV17_03985</name>
</gene>
<dbReference type="Pfam" id="PF00535">
    <property type="entry name" value="Glycos_transf_2"/>
    <property type="match status" value="1"/>
</dbReference>
<dbReference type="EMBL" id="DTFI01000097">
    <property type="protein sequence ID" value="HGI43529.1"/>
    <property type="molecule type" value="Genomic_DNA"/>
</dbReference>
<dbReference type="CDD" id="cd06423">
    <property type="entry name" value="CESA_like"/>
    <property type="match status" value="1"/>
</dbReference>
<sequence>MGKFMSYTVIMAAHNEEKYIERALKSVLNQTLKPSEVIVVLDRCTDRTGEIARKYPVTVVEKREKKWLFSYSENLEIARRMAKTPFFAIVDADVELEPNYFEVLLSKVSESTGCISGRVVTRSNTLLGRLLSLWEKTYRLALERLPRGCALLVRSDLVEKAGGIKDVPAPDTYIQDQAKRLGYRVEVVDSVRAYHVRDVTLRRALRTQFNAGIARYLMGKSLLRTLGHSVVRLRPLVILGYLYAMISREKRELRKKLREQAP</sequence>
<reference evidence="2" key="1">
    <citation type="journal article" date="2020" name="mSystems">
        <title>Genome- and Community-Level Interaction Insights into Carbon Utilization and Element Cycling Functions of Hydrothermarchaeota in Hydrothermal Sediment.</title>
        <authorList>
            <person name="Zhou Z."/>
            <person name="Liu Y."/>
            <person name="Xu W."/>
            <person name="Pan J."/>
            <person name="Luo Z.H."/>
            <person name="Li M."/>
        </authorList>
    </citation>
    <scope>NUCLEOTIDE SEQUENCE [LARGE SCALE GENOMIC DNA]</scope>
    <source>
        <strain evidence="2">SpSt-735</strain>
    </source>
</reference>
<dbReference type="GO" id="GO:0016740">
    <property type="term" value="F:transferase activity"/>
    <property type="evidence" value="ECO:0007669"/>
    <property type="project" value="UniProtKB-KW"/>
</dbReference>
<proteinExistence type="predicted"/>
<dbReference type="Gene3D" id="3.90.550.10">
    <property type="entry name" value="Spore Coat Polysaccharide Biosynthesis Protein SpsA, Chain A"/>
    <property type="match status" value="1"/>
</dbReference>
<dbReference type="PANTHER" id="PTHR43630:SF2">
    <property type="entry name" value="GLYCOSYLTRANSFERASE"/>
    <property type="match status" value="1"/>
</dbReference>
<organism evidence="2">
    <name type="scientific">Thermofilum pendens</name>
    <dbReference type="NCBI Taxonomy" id="2269"/>
    <lineage>
        <taxon>Archaea</taxon>
        <taxon>Thermoproteota</taxon>
        <taxon>Thermoprotei</taxon>
        <taxon>Thermofilales</taxon>
        <taxon>Thermofilaceae</taxon>
        <taxon>Thermofilum</taxon>
    </lineage>
</organism>
<dbReference type="InterPro" id="IPR029044">
    <property type="entry name" value="Nucleotide-diphossugar_trans"/>
</dbReference>
<protein>
    <submittedName>
        <fullName evidence="2">Glycosyltransferase family 2 protein</fullName>
    </submittedName>
</protein>